<dbReference type="OrthoDB" id="9814800at2"/>
<dbReference type="InterPro" id="IPR001387">
    <property type="entry name" value="Cro/C1-type_HTH"/>
</dbReference>
<keyword evidence="2" id="KW-1185">Reference proteome</keyword>
<comment type="caution">
    <text evidence="1">The sequence shown here is derived from an EMBL/GenBank/DDBJ whole genome shotgun (WGS) entry which is preliminary data.</text>
</comment>
<evidence type="ECO:0000313" key="1">
    <source>
        <dbReference type="EMBL" id="PTQ91239.1"/>
    </source>
</evidence>
<dbReference type="RefSeq" id="WP_107864257.1">
    <property type="nucleotide sequence ID" value="NZ_QAON01000001.1"/>
</dbReference>
<organism evidence="1 2">
    <name type="scientific">Agitococcus lubricus</name>
    <dbReference type="NCBI Taxonomy" id="1077255"/>
    <lineage>
        <taxon>Bacteria</taxon>
        <taxon>Pseudomonadati</taxon>
        <taxon>Pseudomonadota</taxon>
        <taxon>Gammaproteobacteria</taxon>
        <taxon>Moraxellales</taxon>
        <taxon>Moraxellaceae</taxon>
        <taxon>Agitococcus</taxon>
    </lineage>
</organism>
<protein>
    <submittedName>
        <fullName evidence="1">Uncharacterized protein</fullName>
    </submittedName>
</protein>
<dbReference type="CDD" id="cd00093">
    <property type="entry name" value="HTH_XRE"/>
    <property type="match status" value="1"/>
</dbReference>
<evidence type="ECO:0000313" key="2">
    <source>
        <dbReference type="Proteomes" id="UP000244223"/>
    </source>
</evidence>
<dbReference type="Gene3D" id="6.20.20.10">
    <property type="match status" value="1"/>
</dbReference>
<dbReference type="GO" id="GO:0003677">
    <property type="term" value="F:DNA binding"/>
    <property type="evidence" value="ECO:0007669"/>
    <property type="project" value="InterPro"/>
</dbReference>
<dbReference type="Proteomes" id="UP000244223">
    <property type="component" value="Unassembled WGS sequence"/>
</dbReference>
<sequence length="100" mass="11309">MQCPDCNGTGKTSLVHLNKGFNEEKGRCDGEWRESIPCMRCHGVGQVPDQMADWIAFGKDYRKRRQLNGETLYQAAKRLKLSVPELSAIENGKVNHALYL</sequence>
<dbReference type="InterPro" id="IPR010982">
    <property type="entry name" value="Lambda_DNA-bd_dom_sf"/>
</dbReference>
<dbReference type="AlphaFoldDB" id="A0A2T5J3P4"/>
<gene>
    <name evidence="1" type="ORF">C8N29_101312</name>
</gene>
<reference evidence="1 2" key="1">
    <citation type="submission" date="2018-04" db="EMBL/GenBank/DDBJ databases">
        <title>Genomic Encyclopedia of Archaeal and Bacterial Type Strains, Phase II (KMG-II): from individual species to whole genera.</title>
        <authorList>
            <person name="Goeker M."/>
        </authorList>
    </citation>
    <scope>NUCLEOTIDE SEQUENCE [LARGE SCALE GENOMIC DNA]</scope>
    <source>
        <strain evidence="1 2">DSM 5822</strain>
    </source>
</reference>
<dbReference type="SUPFAM" id="SSF47413">
    <property type="entry name" value="lambda repressor-like DNA-binding domains"/>
    <property type="match status" value="1"/>
</dbReference>
<accession>A0A2T5J3P4</accession>
<dbReference type="EMBL" id="QAON01000001">
    <property type="protein sequence ID" value="PTQ91239.1"/>
    <property type="molecule type" value="Genomic_DNA"/>
</dbReference>
<proteinExistence type="predicted"/>
<name>A0A2T5J3P4_9GAMM</name>